<evidence type="ECO:0000256" key="1">
    <source>
        <dbReference type="SAM" id="MobiDB-lite"/>
    </source>
</evidence>
<evidence type="ECO:0000313" key="5">
    <source>
        <dbReference type="Proteomes" id="UP000664369"/>
    </source>
</evidence>
<sequence>MNQTVRRTLLGLGLALGLHQAAQAQTGGVGIGTATPNASALLDLTSSTKGLLAPRMTAAQRAAIQTPAPGLLVFQTDGSQPGFWYYSGTAWAVLGATGNGDNLGNHTATQPLNLNGNLLVGGGTKGLLVNAGGNVGLGGVTPTAQLDMQGELKVATPPIPVPDATPRTEGNPGVGGIYDTAFRLTDMGESFPLPTPPPGTDIELNYIQVRVYPTTGYVPLTKTLRIYQGDGQANTPANPLIYSQQVTLANGVNTFVIPPGLRVQGGGMYTFGFDTRADVYLYLNNSNTYAAGIGWQGNYPGGDFDLLFEVGYTTSTLQPVPNFYVGGQKVGVGTAAPQATLHVAGNGSTVRFDGLAGTGTRMLMTDATGNLAGQALPTLSKTGNTISLSTGSSVTDSDNQQLSKSGNTISLGNGGSVTDSDNQQLSIVGTTLSLSAGGSVTVPGDNLGNHTATQPLKLNQQPIYLFGPNDGNHQLRYDAGVNGPQLFGYYGGQLGYNQGTYTPVLHWTSAGRIGIGTTSPVSTLDVPNGSVHLPGDSWIRYFGDNKNYLRGTTILADDAQGGRVGIGTANPDYPLDVQRSVNSSGISYGYLNGSGTAGYATNQGGPVSIRATGRVLANEFNATSDRRLKTIIGLSDNATDLSLLTKLRITDYTMRDKVQYGQRLFKKVIAQEVEEIFPQAVNQHVGFLPDVYVNAVLATAQADSLLVLTLPAAPATAARAGQRLKLITKAGEVVGTVQAARGNTLTVRGAQQLAG</sequence>
<dbReference type="Proteomes" id="UP000664369">
    <property type="component" value="Unassembled WGS sequence"/>
</dbReference>
<gene>
    <name evidence="4" type="ORF">J4E00_25705</name>
</gene>
<evidence type="ECO:0000259" key="3">
    <source>
        <dbReference type="PROSITE" id="PS51688"/>
    </source>
</evidence>
<feature type="region of interest" description="Disordered" evidence="1">
    <location>
        <begin position="389"/>
        <end position="416"/>
    </location>
</feature>
<dbReference type="Pfam" id="PF13884">
    <property type="entry name" value="Peptidase_S74"/>
    <property type="match status" value="1"/>
</dbReference>
<dbReference type="InterPro" id="IPR030392">
    <property type="entry name" value="S74_ICA"/>
</dbReference>
<keyword evidence="2" id="KW-0732">Signal</keyword>
<proteinExistence type="predicted"/>
<evidence type="ECO:0000256" key="2">
    <source>
        <dbReference type="SAM" id="SignalP"/>
    </source>
</evidence>
<feature type="domain" description="Peptidase S74" evidence="3">
    <location>
        <begin position="624"/>
        <end position="755"/>
    </location>
</feature>
<dbReference type="EMBL" id="JAGETZ010000017">
    <property type="protein sequence ID" value="MBO2012484.1"/>
    <property type="molecule type" value="Genomic_DNA"/>
</dbReference>
<keyword evidence="5" id="KW-1185">Reference proteome</keyword>
<feature type="chain" id="PRO_5046624166" evidence="2">
    <location>
        <begin position="25"/>
        <end position="755"/>
    </location>
</feature>
<dbReference type="PROSITE" id="PS51688">
    <property type="entry name" value="ICA"/>
    <property type="match status" value="1"/>
</dbReference>
<organism evidence="4 5">
    <name type="scientific">Hymenobacter negativus</name>
    <dbReference type="NCBI Taxonomy" id="2795026"/>
    <lineage>
        <taxon>Bacteria</taxon>
        <taxon>Pseudomonadati</taxon>
        <taxon>Bacteroidota</taxon>
        <taxon>Cytophagia</taxon>
        <taxon>Cytophagales</taxon>
        <taxon>Hymenobacteraceae</taxon>
        <taxon>Hymenobacter</taxon>
    </lineage>
</organism>
<name>A0ABS3QMJ6_9BACT</name>
<comment type="caution">
    <text evidence="4">The sequence shown here is derived from an EMBL/GenBank/DDBJ whole genome shotgun (WGS) entry which is preliminary data.</text>
</comment>
<accession>A0ABS3QMJ6</accession>
<reference evidence="4 5" key="1">
    <citation type="submission" date="2021-03" db="EMBL/GenBank/DDBJ databases">
        <authorList>
            <person name="Kim M.K."/>
        </authorList>
    </citation>
    <scope>NUCLEOTIDE SEQUENCE [LARGE SCALE GENOMIC DNA]</scope>
    <source>
        <strain evidence="4 5">BT442</strain>
    </source>
</reference>
<evidence type="ECO:0000313" key="4">
    <source>
        <dbReference type="EMBL" id="MBO2012484.1"/>
    </source>
</evidence>
<protein>
    <submittedName>
        <fullName evidence="4">Tail fiber domain-containing protein</fullName>
    </submittedName>
</protein>
<feature type="signal peptide" evidence="2">
    <location>
        <begin position="1"/>
        <end position="24"/>
    </location>
</feature>
<dbReference type="RefSeq" id="WP_208178220.1">
    <property type="nucleotide sequence ID" value="NZ_JAGETZ010000017.1"/>
</dbReference>